<organism evidence="1 2">
    <name type="scientific">Anthostomella pinea</name>
    <dbReference type="NCBI Taxonomy" id="933095"/>
    <lineage>
        <taxon>Eukaryota</taxon>
        <taxon>Fungi</taxon>
        <taxon>Dikarya</taxon>
        <taxon>Ascomycota</taxon>
        <taxon>Pezizomycotina</taxon>
        <taxon>Sordariomycetes</taxon>
        <taxon>Xylariomycetidae</taxon>
        <taxon>Xylariales</taxon>
        <taxon>Xylariaceae</taxon>
        <taxon>Anthostomella</taxon>
    </lineage>
</organism>
<name>A0AAI8V9E6_9PEZI</name>
<keyword evidence="2" id="KW-1185">Reference proteome</keyword>
<sequence>MTQTAFSALDAKVSKSELLMSVAPLRLMCAGGCVAVMYMNVRGSTEDVDILVDPNVDTAPEYQTAFAQAIRAVSESQKLQTDWMNDELKGMEWSLECKLRRIESARRQLDIDDATALVHHNMQSTGQPLGVQYLQALNFNGFETPISRAIATVKRQYERQYGQVGIADIEWDEQARTYRYNALDGTVCYV</sequence>
<comment type="caution">
    <text evidence="1">The sequence shown here is derived from an EMBL/GenBank/DDBJ whole genome shotgun (WGS) entry which is preliminary data.</text>
</comment>
<reference evidence="1" key="1">
    <citation type="submission" date="2023-10" db="EMBL/GenBank/DDBJ databases">
        <authorList>
            <person name="Hackl T."/>
        </authorList>
    </citation>
    <scope>NUCLEOTIDE SEQUENCE</scope>
</reference>
<accession>A0AAI8V9E6</accession>
<proteinExistence type="predicted"/>
<evidence type="ECO:0000313" key="1">
    <source>
        <dbReference type="EMBL" id="CAJ2500457.1"/>
    </source>
</evidence>
<dbReference type="AlphaFoldDB" id="A0AAI8V9E6"/>
<dbReference type="Proteomes" id="UP001295740">
    <property type="component" value="Unassembled WGS sequence"/>
</dbReference>
<evidence type="ECO:0000313" key="2">
    <source>
        <dbReference type="Proteomes" id="UP001295740"/>
    </source>
</evidence>
<gene>
    <name evidence="1" type="ORF">KHLLAP_LOCUS925</name>
</gene>
<protein>
    <submittedName>
        <fullName evidence="1">Uu.00g033100.m01.CDS01</fullName>
    </submittedName>
</protein>
<dbReference type="EMBL" id="CAUWAG010000003">
    <property type="protein sequence ID" value="CAJ2500457.1"/>
    <property type="molecule type" value="Genomic_DNA"/>
</dbReference>